<evidence type="ECO:0000256" key="1">
    <source>
        <dbReference type="SAM" id="MobiDB-lite"/>
    </source>
</evidence>
<evidence type="ECO:0000313" key="2">
    <source>
        <dbReference type="EMBL" id="MQM20898.1"/>
    </source>
</evidence>
<sequence length="273" mass="30269">GVIVELGARSRWPFRREGPNGSALLLEDSVVESFTELSWLVWDAEVVSSPSRHRPASPFLTASLFAVSKPLREARRGTVVRPDYGGYCCFTLCSCLTLTRHGGETSQKRQGARRVEETGRSVGDDSENRVLDLGRGSGSRGRYSWHRQARELIEQHNESDMPAPGQVQEEVSVEEFVAQPHGAAAAGSSGRSVPPPAVPEQQVDPEVEQPTVQQASGTGSTRAGQRRTAITEDRTTLLERFLHLRLPMFFGEYDPDKAESWTHELEHTFETKE</sequence>
<feature type="region of interest" description="Disordered" evidence="1">
    <location>
        <begin position="181"/>
        <end position="231"/>
    </location>
</feature>
<feature type="compositionally biased region" description="Polar residues" evidence="1">
    <location>
        <begin position="210"/>
        <end position="223"/>
    </location>
</feature>
<feature type="compositionally biased region" description="Low complexity" evidence="1">
    <location>
        <begin position="181"/>
        <end position="192"/>
    </location>
</feature>
<feature type="region of interest" description="Disordered" evidence="1">
    <location>
        <begin position="103"/>
        <end position="142"/>
    </location>
</feature>
<feature type="compositionally biased region" description="Basic and acidic residues" evidence="1">
    <location>
        <begin position="103"/>
        <end position="132"/>
    </location>
</feature>
<keyword evidence="3" id="KW-1185">Reference proteome</keyword>
<accession>A0A843XM86</accession>
<dbReference type="Proteomes" id="UP000652761">
    <property type="component" value="Unassembled WGS sequence"/>
</dbReference>
<protein>
    <submittedName>
        <fullName evidence="2">Uncharacterized protein</fullName>
    </submittedName>
</protein>
<proteinExistence type="predicted"/>
<name>A0A843XM86_COLES</name>
<dbReference type="EMBL" id="NMUH01010339">
    <property type="protein sequence ID" value="MQM20898.1"/>
    <property type="molecule type" value="Genomic_DNA"/>
</dbReference>
<dbReference type="AlphaFoldDB" id="A0A843XM86"/>
<comment type="caution">
    <text evidence="2">The sequence shown here is derived from an EMBL/GenBank/DDBJ whole genome shotgun (WGS) entry which is preliminary data.</text>
</comment>
<evidence type="ECO:0000313" key="3">
    <source>
        <dbReference type="Proteomes" id="UP000652761"/>
    </source>
</evidence>
<feature type="non-terminal residue" evidence="2">
    <location>
        <position position="1"/>
    </location>
</feature>
<gene>
    <name evidence="2" type="ORF">Taro_053927</name>
</gene>
<reference evidence="2" key="1">
    <citation type="submission" date="2017-07" db="EMBL/GenBank/DDBJ databases">
        <title>Taro Niue Genome Assembly and Annotation.</title>
        <authorList>
            <person name="Atibalentja N."/>
            <person name="Keating K."/>
            <person name="Fields C.J."/>
        </authorList>
    </citation>
    <scope>NUCLEOTIDE SEQUENCE</scope>
    <source>
        <strain evidence="2">Niue_2</strain>
        <tissue evidence="2">Leaf</tissue>
    </source>
</reference>
<organism evidence="2 3">
    <name type="scientific">Colocasia esculenta</name>
    <name type="common">Wild taro</name>
    <name type="synonym">Arum esculentum</name>
    <dbReference type="NCBI Taxonomy" id="4460"/>
    <lineage>
        <taxon>Eukaryota</taxon>
        <taxon>Viridiplantae</taxon>
        <taxon>Streptophyta</taxon>
        <taxon>Embryophyta</taxon>
        <taxon>Tracheophyta</taxon>
        <taxon>Spermatophyta</taxon>
        <taxon>Magnoliopsida</taxon>
        <taxon>Liliopsida</taxon>
        <taxon>Araceae</taxon>
        <taxon>Aroideae</taxon>
        <taxon>Colocasieae</taxon>
        <taxon>Colocasia</taxon>
    </lineage>
</organism>